<gene>
    <name evidence="3" type="ORF">GDO86_014041</name>
</gene>
<accession>A0A8T2JSH8</accession>
<name>A0A8T2JSH8_9PIPI</name>
<evidence type="ECO:0000313" key="3">
    <source>
        <dbReference type="EMBL" id="KAG8446434.1"/>
    </source>
</evidence>
<feature type="domain" description="Alpha/beta hydrolase fold-3" evidence="2">
    <location>
        <begin position="35"/>
        <end position="196"/>
    </location>
</feature>
<dbReference type="GO" id="GO:0004061">
    <property type="term" value="F:arylformamidase activity"/>
    <property type="evidence" value="ECO:0007669"/>
    <property type="project" value="TreeGrafter"/>
</dbReference>
<dbReference type="AlphaFoldDB" id="A0A8T2JSH8"/>
<dbReference type="InterPro" id="IPR013094">
    <property type="entry name" value="AB_hydrolase_3"/>
</dbReference>
<comment type="caution">
    <text evidence="3">The sequence shown here is derived from an EMBL/GenBank/DDBJ whole genome shotgun (WGS) entry which is preliminary data.</text>
</comment>
<evidence type="ECO:0000259" key="2">
    <source>
        <dbReference type="Pfam" id="PF07859"/>
    </source>
</evidence>
<dbReference type="PANTHER" id="PTHR48081">
    <property type="entry name" value="AB HYDROLASE SUPERFAMILY PROTEIN C4A8.06C"/>
    <property type="match status" value="1"/>
</dbReference>
<keyword evidence="4" id="KW-1185">Reference proteome</keyword>
<reference evidence="3" key="1">
    <citation type="thesis" date="2020" institute="ProQuest LLC" country="789 East Eisenhower Parkway, Ann Arbor, MI, USA">
        <title>Comparative Genomics and Chromosome Evolution.</title>
        <authorList>
            <person name="Mudd A.B."/>
        </authorList>
    </citation>
    <scope>NUCLEOTIDE SEQUENCE</scope>
    <source>
        <strain evidence="3">Female2</strain>
        <tissue evidence="3">Blood</tissue>
    </source>
</reference>
<dbReference type="OrthoDB" id="433474at2759"/>
<evidence type="ECO:0000313" key="4">
    <source>
        <dbReference type="Proteomes" id="UP000812440"/>
    </source>
</evidence>
<dbReference type="InterPro" id="IPR050300">
    <property type="entry name" value="GDXG_lipolytic_enzyme"/>
</dbReference>
<evidence type="ECO:0000256" key="1">
    <source>
        <dbReference type="ARBA" id="ARBA00022801"/>
    </source>
</evidence>
<sequence>MTLLWMTVPQYDGFHFVFYSKEESGFMVAPLVARGIAVMVMDYDVAPKGHMDLIVSQVRRSIAMTLVQYPHISGVYFCGHSAGAHLVAMSLCTDWSEYQVSPDIKGAMLVSGLYDLLPITHIYVNDALKMSQLDAERNSPMQYVTQIKTYAGTCQIAVVVAQHDPPEFHRQSLEYFQGLKAQGLNVTFTQVDDTDHFDVIERLSEEQYVLTQIYIKGIVHCNSELFL</sequence>
<dbReference type="InterPro" id="IPR029058">
    <property type="entry name" value="AB_hydrolase_fold"/>
</dbReference>
<organism evidence="3 4">
    <name type="scientific">Hymenochirus boettgeri</name>
    <name type="common">Congo dwarf clawed frog</name>
    <dbReference type="NCBI Taxonomy" id="247094"/>
    <lineage>
        <taxon>Eukaryota</taxon>
        <taxon>Metazoa</taxon>
        <taxon>Chordata</taxon>
        <taxon>Craniata</taxon>
        <taxon>Vertebrata</taxon>
        <taxon>Euteleostomi</taxon>
        <taxon>Amphibia</taxon>
        <taxon>Batrachia</taxon>
        <taxon>Anura</taxon>
        <taxon>Pipoidea</taxon>
        <taxon>Pipidae</taxon>
        <taxon>Pipinae</taxon>
        <taxon>Hymenochirus</taxon>
    </lineage>
</organism>
<protein>
    <recommendedName>
        <fullName evidence="2">Alpha/beta hydrolase fold-3 domain-containing protein</fullName>
    </recommendedName>
</protein>
<keyword evidence="1" id="KW-0378">Hydrolase</keyword>
<dbReference type="SUPFAM" id="SSF53474">
    <property type="entry name" value="alpha/beta-Hydrolases"/>
    <property type="match status" value="1"/>
</dbReference>
<dbReference type="EMBL" id="JAACNH010000003">
    <property type="protein sequence ID" value="KAG8446434.1"/>
    <property type="molecule type" value="Genomic_DNA"/>
</dbReference>
<dbReference type="Gene3D" id="3.40.50.1820">
    <property type="entry name" value="alpha/beta hydrolase"/>
    <property type="match status" value="1"/>
</dbReference>
<proteinExistence type="predicted"/>
<dbReference type="Proteomes" id="UP000812440">
    <property type="component" value="Chromosome 8_10"/>
</dbReference>
<dbReference type="Pfam" id="PF07859">
    <property type="entry name" value="Abhydrolase_3"/>
    <property type="match status" value="1"/>
</dbReference>
<dbReference type="PANTHER" id="PTHR48081:SF33">
    <property type="entry name" value="KYNURENINE FORMAMIDASE"/>
    <property type="match status" value="1"/>
</dbReference>